<dbReference type="Proteomes" id="UP000640052">
    <property type="component" value="Unassembled WGS sequence"/>
</dbReference>
<sequence length="61" mass="6927">MPGKGSFRKQQAEAAKILTKRDRFSATRSRIDEVARSLRHEGRDAAEARAAEIYNDPYYGI</sequence>
<keyword evidence="2" id="KW-1185">Reference proteome</keyword>
<organism evidence="1 2">
    <name type="scientific">Acrocarpospora phusangensis</name>
    <dbReference type="NCBI Taxonomy" id="1070424"/>
    <lineage>
        <taxon>Bacteria</taxon>
        <taxon>Bacillati</taxon>
        <taxon>Actinomycetota</taxon>
        <taxon>Actinomycetes</taxon>
        <taxon>Streptosporangiales</taxon>
        <taxon>Streptosporangiaceae</taxon>
        <taxon>Acrocarpospora</taxon>
    </lineage>
</organism>
<gene>
    <name evidence="1" type="ORF">Aph01nite_08340</name>
</gene>
<accession>A0A919Q795</accession>
<name>A0A919Q795_9ACTN</name>
<protein>
    <submittedName>
        <fullName evidence="1">Uncharacterized protein</fullName>
    </submittedName>
</protein>
<reference evidence="1" key="1">
    <citation type="submission" date="2021-01" db="EMBL/GenBank/DDBJ databases">
        <title>Whole genome shotgun sequence of Acrocarpospora phusangensis NBRC 108782.</title>
        <authorList>
            <person name="Komaki H."/>
            <person name="Tamura T."/>
        </authorList>
    </citation>
    <scope>NUCLEOTIDE SEQUENCE</scope>
    <source>
        <strain evidence="1">NBRC 108782</strain>
    </source>
</reference>
<evidence type="ECO:0000313" key="1">
    <source>
        <dbReference type="EMBL" id="GIH22524.1"/>
    </source>
</evidence>
<proteinExistence type="predicted"/>
<evidence type="ECO:0000313" key="2">
    <source>
        <dbReference type="Proteomes" id="UP000640052"/>
    </source>
</evidence>
<comment type="caution">
    <text evidence="1">The sequence shown here is derived from an EMBL/GenBank/DDBJ whole genome shotgun (WGS) entry which is preliminary data.</text>
</comment>
<dbReference type="EMBL" id="BOOA01000004">
    <property type="protein sequence ID" value="GIH22524.1"/>
    <property type="molecule type" value="Genomic_DNA"/>
</dbReference>
<dbReference type="RefSeq" id="WP_204039350.1">
    <property type="nucleotide sequence ID" value="NZ_BOOA01000004.1"/>
</dbReference>
<dbReference type="AlphaFoldDB" id="A0A919Q795"/>